<protein>
    <submittedName>
        <fullName evidence="1">DUF4275 family protein</fullName>
    </submittedName>
</protein>
<reference evidence="1 4" key="2">
    <citation type="submission" date="2018-12" db="EMBL/GenBank/DDBJ databases">
        <authorList>
            <person name="Wang H."/>
            <person name="Peng S."/>
            <person name="Yu X."/>
            <person name="Li X."/>
        </authorList>
    </citation>
    <scope>NUCLEOTIDE SEQUENCE [LARGE SCALE GENOMIC DNA]</scope>
    <source>
        <strain evidence="1 4">PFYN01</strain>
    </source>
</reference>
<keyword evidence="4" id="KW-1185">Reference proteome</keyword>
<dbReference type="Pfam" id="PF14101">
    <property type="entry name" value="DUF4275"/>
    <property type="match status" value="1"/>
</dbReference>
<gene>
    <name evidence="2" type="ORF">BAU25_14365</name>
    <name evidence="1" type="ORF">EJW27_01700</name>
</gene>
<dbReference type="Proteomes" id="UP000181873">
    <property type="component" value="Unassembled WGS sequence"/>
</dbReference>
<dbReference type="RefSeq" id="WP_048528163.1">
    <property type="nucleotide sequence ID" value="NZ_CBCSIO010000004.1"/>
</dbReference>
<evidence type="ECO:0000313" key="2">
    <source>
        <dbReference type="EMBL" id="OJD62458.1"/>
    </source>
</evidence>
<evidence type="ECO:0000313" key="3">
    <source>
        <dbReference type="Proteomes" id="UP000181873"/>
    </source>
</evidence>
<dbReference type="AlphaFoldDB" id="A0A1J9TDH6"/>
<organism evidence="2 3">
    <name type="scientific">Bacillus albus</name>
    <dbReference type="NCBI Taxonomy" id="2026189"/>
    <lineage>
        <taxon>Bacteria</taxon>
        <taxon>Bacillati</taxon>
        <taxon>Bacillota</taxon>
        <taxon>Bacilli</taxon>
        <taxon>Bacillales</taxon>
        <taxon>Bacillaceae</taxon>
        <taxon>Bacillus</taxon>
        <taxon>Bacillus cereus group</taxon>
    </lineage>
</organism>
<dbReference type="InterPro" id="IPR025454">
    <property type="entry name" value="DUF4275"/>
</dbReference>
<proteinExistence type="predicted"/>
<dbReference type="EMBL" id="CP034548">
    <property type="protein sequence ID" value="AZQ45553.1"/>
    <property type="molecule type" value="Genomic_DNA"/>
</dbReference>
<dbReference type="GeneID" id="83638839"/>
<reference evidence="2 3" key="1">
    <citation type="submission" date="2016-06" db="EMBL/GenBank/DDBJ databases">
        <title>First insights into the genetic diversity and population structure of in the Bacillus cereus group bacteria from diverse marine environments.</title>
        <authorList>
            <person name="Liu Y."/>
            <person name="Lai Q."/>
            <person name="Shao Z."/>
        </authorList>
    </citation>
    <scope>NUCLEOTIDE SEQUENCE [LARGE SCALE GENOMIC DNA]</scope>
    <source>
        <strain evidence="2 3">N35-10-2</strain>
    </source>
</reference>
<evidence type="ECO:0000313" key="1">
    <source>
        <dbReference type="EMBL" id="AZQ45553.1"/>
    </source>
</evidence>
<sequence>MEFTDVLRKKNMRVREFQSWGVYFRKRWEDHFANHLSDEEKEDIFLYGDKYGCGYLWHIFSYEKKNCLEGAEAESAFHNEVKKDCYIFYQHCDDVLLIKDASSLHMDDILCERDDMYKGDIYIVDKEFTWTFVKTHEHRWCGPYFTKEC</sequence>
<name>A0A1J9TDH6_9BACI</name>
<accession>A0A1J9TDH6</accession>
<dbReference type="Proteomes" id="UP000272492">
    <property type="component" value="Chromosome"/>
</dbReference>
<dbReference type="EMBL" id="MAOE01000095">
    <property type="protein sequence ID" value="OJD62458.1"/>
    <property type="molecule type" value="Genomic_DNA"/>
</dbReference>
<evidence type="ECO:0000313" key="4">
    <source>
        <dbReference type="Proteomes" id="UP000272492"/>
    </source>
</evidence>